<dbReference type="InterPro" id="IPR036640">
    <property type="entry name" value="ABC1_TM_sf"/>
</dbReference>
<dbReference type="GO" id="GO:0005524">
    <property type="term" value="F:ATP binding"/>
    <property type="evidence" value="ECO:0007669"/>
    <property type="project" value="UniProtKB-KW"/>
</dbReference>
<evidence type="ECO:0000256" key="1">
    <source>
        <dbReference type="ARBA" id="ARBA00004651"/>
    </source>
</evidence>
<evidence type="ECO:0000256" key="3">
    <source>
        <dbReference type="ARBA" id="ARBA00022989"/>
    </source>
</evidence>
<feature type="domain" description="ABC transmembrane type-1" evidence="6">
    <location>
        <begin position="34"/>
        <end position="92"/>
    </location>
</feature>
<feature type="transmembrane region" description="Helical" evidence="5">
    <location>
        <begin position="68"/>
        <end position="88"/>
    </location>
</feature>
<keyword evidence="3 5" id="KW-1133">Transmembrane helix</keyword>
<gene>
    <name evidence="7" type="ORF">ACFQZ8_28430</name>
</gene>
<dbReference type="Gene3D" id="1.20.1560.10">
    <property type="entry name" value="ABC transporter type 1, transmembrane domain"/>
    <property type="match status" value="1"/>
</dbReference>
<dbReference type="InterPro" id="IPR011527">
    <property type="entry name" value="ABC1_TM_dom"/>
</dbReference>
<evidence type="ECO:0000256" key="4">
    <source>
        <dbReference type="ARBA" id="ARBA00023136"/>
    </source>
</evidence>
<evidence type="ECO:0000259" key="6">
    <source>
        <dbReference type="PROSITE" id="PS50929"/>
    </source>
</evidence>
<keyword evidence="8" id="KW-1185">Reference proteome</keyword>
<sequence length="92" mass="9784">MRFSPAGDPGVPDDRSATRYLIWLAGRRKLMFGAGILLGVVWMVAQALMPAAVGRAVDGLSRRDDGALLTWALVLLGLGVLQAVAGVLRHQC</sequence>
<feature type="non-terminal residue" evidence="7">
    <location>
        <position position="92"/>
    </location>
</feature>
<keyword evidence="7" id="KW-0547">Nucleotide-binding</keyword>
<proteinExistence type="predicted"/>
<keyword evidence="7" id="KW-0067">ATP-binding</keyword>
<organism evidence="7 8">
    <name type="scientific">Micromonospora azadirachtae</name>
    <dbReference type="NCBI Taxonomy" id="1970735"/>
    <lineage>
        <taxon>Bacteria</taxon>
        <taxon>Bacillati</taxon>
        <taxon>Actinomycetota</taxon>
        <taxon>Actinomycetes</taxon>
        <taxon>Micromonosporales</taxon>
        <taxon>Micromonosporaceae</taxon>
        <taxon>Micromonospora</taxon>
    </lineage>
</organism>
<comment type="subcellular location">
    <subcellularLocation>
        <location evidence="1">Cell membrane</location>
        <topology evidence="1">Multi-pass membrane protein</topology>
    </subcellularLocation>
</comment>
<protein>
    <submittedName>
        <fullName evidence="7">ABC transporter ATP-binding protein</fullName>
    </submittedName>
</protein>
<keyword evidence="4 5" id="KW-0472">Membrane</keyword>
<evidence type="ECO:0000256" key="2">
    <source>
        <dbReference type="ARBA" id="ARBA00022692"/>
    </source>
</evidence>
<accession>A0ABW3AAN5</accession>
<name>A0ABW3AAN5_9ACTN</name>
<dbReference type="Proteomes" id="UP001597053">
    <property type="component" value="Unassembled WGS sequence"/>
</dbReference>
<evidence type="ECO:0000256" key="5">
    <source>
        <dbReference type="SAM" id="Phobius"/>
    </source>
</evidence>
<keyword evidence="2 5" id="KW-0812">Transmembrane</keyword>
<dbReference type="PROSITE" id="PS50929">
    <property type="entry name" value="ABC_TM1F"/>
    <property type="match status" value="1"/>
</dbReference>
<evidence type="ECO:0000313" key="8">
    <source>
        <dbReference type="Proteomes" id="UP001597053"/>
    </source>
</evidence>
<reference evidence="8" key="1">
    <citation type="journal article" date="2019" name="Int. J. Syst. Evol. Microbiol.">
        <title>The Global Catalogue of Microorganisms (GCM) 10K type strain sequencing project: providing services to taxonomists for standard genome sequencing and annotation.</title>
        <authorList>
            <consortium name="The Broad Institute Genomics Platform"/>
            <consortium name="The Broad Institute Genome Sequencing Center for Infectious Disease"/>
            <person name="Wu L."/>
            <person name="Ma J."/>
        </authorList>
    </citation>
    <scope>NUCLEOTIDE SEQUENCE [LARGE SCALE GENOMIC DNA]</scope>
    <source>
        <strain evidence="8">JCM 32148</strain>
    </source>
</reference>
<feature type="transmembrane region" description="Helical" evidence="5">
    <location>
        <begin position="30"/>
        <end position="48"/>
    </location>
</feature>
<comment type="caution">
    <text evidence="7">The sequence shown here is derived from an EMBL/GenBank/DDBJ whole genome shotgun (WGS) entry which is preliminary data.</text>
</comment>
<dbReference type="EMBL" id="JBHTHM010002303">
    <property type="protein sequence ID" value="MFD0787852.1"/>
    <property type="molecule type" value="Genomic_DNA"/>
</dbReference>
<evidence type="ECO:0000313" key="7">
    <source>
        <dbReference type="EMBL" id="MFD0787852.1"/>
    </source>
</evidence>
<dbReference type="SUPFAM" id="SSF90123">
    <property type="entry name" value="ABC transporter transmembrane region"/>
    <property type="match status" value="1"/>
</dbReference>